<organism evidence="2 3">
    <name type="scientific">Stylosanthes scabra</name>
    <dbReference type="NCBI Taxonomy" id="79078"/>
    <lineage>
        <taxon>Eukaryota</taxon>
        <taxon>Viridiplantae</taxon>
        <taxon>Streptophyta</taxon>
        <taxon>Embryophyta</taxon>
        <taxon>Tracheophyta</taxon>
        <taxon>Spermatophyta</taxon>
        <taxon>Magnoliopsida</taxon>
        <taxon>eudicotyledons</taxon>
        <taxon>Gunneridae</taxon>
        <taxon>Pentapetalae</taxon>
        <taxon>rosids</taxon>
        <taxon>fabids</taxon>
        <taxon>Fabales</taxon>
        <taxon>Fabaceae</taxon>
        <taxon>Papilionoideae</taxon>
        <taxon>50 kb inversion clade</taxon>
        <taxon>dalbergioids sensu lato</taxon>
        <taxon>Dalbergieae</taxon>
        <taxon>Pterocarpus clade</taxon>
        <taxon>Stylosanthes</taxon>
    </lineage>
</organism>
<protein>
    <submittedName>
        <fullName evidence="2">Uncharacterized protein</fullName>
    </submittedName>
</protein>
<evidence type="ECO:0000313" key="2">
    <source>
        <dbReference type="EMBL" id="MED6149464.1"/>
    </source>
</evidence>
<accession>A0ABU6TM50</accession>
<keyword evidence="3" id="KW-1185">Reference proteome</keyword>
<feature type="transmembrane region" description="Helical" evidence="1">
    <location>
        <begin position="17"/>
        <end position="34"/>
    </location>
</feature>
<evidence type="ECO:0000313" key="3">
    <source>
        <dbReference type="Proteomes" id="UP001341840"/>
    </source>
</evidence>
<evidence type="ECO:0000256" key="1">
    <source>
        <dbReference type="SAM" id="Phobius"/>
    </source>
</evidence>
<gene>
    <name evidence="2" type="ORF">PIB30_062713</name>
</gene>
<name>A0ABU6TM50_9FABA</name>
<dbReference type="Proteomes" id="UP001341840">
    <property type="component" value="Unassembled WGS sequence"/>
</dbReference>
<comment type="caution">
    <text evidence="2">The sequence shown here is derived from an EMBL/GenBank/DDBJ whole genome shotgun (WGS) entry which is preliminary data.</text>
</comment>
<dbReference type="EMBL" id="JASCZI010091207">
    <property type="protein sequence ID" value="MED6149464.1"/>
    <property type="molecule type" value="Genomic_DNA"/>
</dbReference>
<keyword evidence="1" id="KW-0472">Membrane</keyword>
<sequence length="122" mass="13834">MSSSCYQSLLARSWRDFYFSCFLTSACCYVYLIPTTLTVHWRWVCGAVLCRLIWNLVCGAVLCRLIWNLEPSTLISSYIKRFMFASSTLVLPSSLSDIRAHHSMRFCLFCYAGLCLCANGAG</sequence>
<keyword evidence="1" id="KW-1133">Transmembrane helix</keyword>
<proteinExistence type="predicted"/>
<keyword evidence="1" id="KW-0812">Transmembrane</keyword>
<reference evidence="2 3" key="1">
    <citation type="journal article" date="2023" name="Plants (Basel)">
        <title>Bridging the Gap: Combining Genomics and Transcriptomics Approaches to Understand Stylosanthes scabra, an Orphan Legume from the Brazilian Caatinga.</title>
        <authorList>
            <person name="Ferreira-Neto J.R.C."/>
            <person name="da Silva M.D."/>
            <person name="Binneck E."/>
            <person name="de Melo N.F."/>
            <person name="da Silva R.H."/>
            <person name="de Melo A.L.T.M."/>
            <person name="Pandolfi V."/>
            <person name="Bustamante F.O."/>
            <person name="Brasileiro-Vidal A.C."/>
            <person name="Benko-Iseppon A.M."/>
        </authorList>
    </citation>
    <scope>NUCLEOTIDE SEQUENCE [LARGE SCALE GENOMIC DNA]</scope>
    <source>
        <tissue evidence="2">Leaves</tissue>
    </source>
</reference>